<gene>
    <name evidence="2" type="ORF">ZEAMMB73_Zm00001d035749</name>
</gene>
<accession>A0A1D6LIH7</accession>
<sequence>MMNQHREEDALRGQAVKKPDGDMGQDPGNVILAAEGISTSNKLPQEPIGSRFCKHDKQIEANFEQYDGAAGGFA</sequence>
<dbReference type="EMBL" id="CM000782">
    <property type="protein sequence ID" value="AQK79606.1"/>
    <property type="molecule type" value="Genomic_DNA"/>
</dbReference>
<dbReference type="InParanoid" id="A0A1D6LIH7"/>
<feature type="compositionally biased region" description="Basic and acidic residues" evidence="1">
    <location>
        <begin position="1"/>
        <end position="21"/>
    </location>
</feature>
<reference evidence="2" key="1">
    <citation type="submission" date="2015-12" db="EMBL/GenBank/DDBJ databases">
        <title>Update maize B73 reference genome by single molecule sequencing technologies.</title>
        <authorList>
            <consortium name="Maize Genome Sequencing Project"/>
            <person name="Ware D."/>
        </authorList>
    </citation>
    <scope>NUCLEOTIDE SEQUENCE</scope>
    <source>
        <tissue evidence="2">Seedling</tissue>
    </source>
</reference>
<organism evidence="2">
    <name type="scientific">Zea mays</name>
    <name type="common">Maize</name>
    <dbReference type="NCBI Taxonomy" id="4577"/>
    <lineage>
        <taxon>Eukaryota</taxon>
        <taxon>Viridiplantae</taxon>
        <taxon>Streptophyta</taxon>
        <taxon>Embryophyta</taxon>
        <taxon>Tracheophyta</taxon>
        <taxon>Spermatophyta</taxon>
        <taxon>Magnoliopsida</taxon>
        <taxon>Liliopsida</taxon>
        <taxon>Poales</taxon>
        <taxon>Poaceae</taxon>
        <taxon>PACMAD clade</taxon>
        <taxon>Panicoideae</taxon>
        <taxon>Andropogonodae</taxon>
        <taxon>Andropogoneae</taxon>
        <taxon>Tripsacinae</taxon>
        <taxon>Zea</taxon>
    </lineage>
</organism>
<protein>
    <submittedName>
        <fullName evidence="2">rRNA processing protein-related</fullName>
    </submittedName>
</protein>
<dbReference type="STRING" id="4577.A0A1D6LIH7"/>
<evidence type="ECO:0000256" key="1">
    <source>
        <dbReference type="SAM" id="MobiDB-lite"/>
    </source>
</evidence>
<name>A0A1D6LIH7_MAIZE</name>
<proteinExistence type="predicted"/>
<evidence type="ECO:0000313" key="2">
    <source>
        <dbReference type="EMBL" id="AQK79606.1"/>
    </source>
</evidence>
<feature type="region of interest" description="Disordered" evidence="1">
    <location>
        <begin position="1"/>
        <end position="29"/>
    </location>
</feature>
<dbReference type="AlphaFoldDB" id="A0A1D6LIH7"/>